<dbReference type="GO" id="GO:0008168">
    <property type="term" value="F:methyltransferase activity"/>
    <property type="evidence" value="ECO:0007669"/>
    <property type="project" value="UniProtKB-KW"/>
</dbReference>
<evidence type="ECO:0000256" key="1">
    <source>
        <dbReference type="SAM" id="Coils"/>
    </source>
</evidence>
<dbReference type="Gene3D" id="3.40.50.150">
    <property type="entry name" value="Vaccinia Virus protein VP39"/>
    <property type="match status" value="1"/>
</dbReference>
<protein>
    <submittedName>
        <fullName evidence="2">Methyltransferase domain-containing protein</fullName>
    </submittedName>
</protein>
<keyword evidence="3" id="KW-1185">Reference proteome</keyword>
<keyword evidence="2" id="KW-0808">Transferase</keyword>
<organism evidence="2 3">
    <name type="scientific">Ahrensia kielensis</name>
    <dbReference type="NCBI Taxonomy" id="76980"/>
    <lineage>
        <taxon>Bacteria</taxon>
        <taxon>Pseudomonadati</taxon>
        <taxon>Pseudomonadota</taxon>
        <taxon>Alphaproteobacteria</taxon>
        <taxon>Hyphomicrobiales</taxon>
        <taxon>Ahrensiaceae</taxon>
        <taxon>Ahrensia</taxon>
    </lineage>
</organism>
<dbReference type="SUPFAM" id="SSF53335">
    <property type="entry name" value="S-adenosyl-L-methionine-dependent methyltransferases"/>
    <property type="match status" value="1"/>
</dbReference>
<dbReference type="EMBL" id="JBBMQO010000006">
    <property type="protein sequence ID" value="MEM5502241.1"/>
    <property type="molecule type" value="Genomic_DNA"/>
</dbReference>
<dbReference type="CDD" id="cd02440">
    <property type="entry name" value="AdoMet_MTases"/>
    <property type="match status" value="1"/>
</dbReference>
<comment type="caution">
    <text evidence="2">The sequence shown here is derived from an EMBL/GenBank/DDBJ whole genome shotgun (WGS) entry which is preliminary data.</text>
</comment>
<dbReference type="RefSeq" id="WP_342848581.1">
    <property type="nucleotide sequence ID" value="NZ_JBBMQO010000006.1"/>
</dbReference>
<sequence length="311" mass="34899">MNNIRQEPILRRVARRMKGVLTGGASYRQKVISLKEQNEKLKSKLEASRASYRDLKQQYGGVVRGNQLTQSPTEKERYESNLKILTTQIAILKTKLDVARQQFRNARVDQRSITPTKHNTEESMNVFFANNEAEEPYLDFSVALNALLNEHDISLDHKDVLDVGVGPAVMLEALLEDFDVKSVNGLDFSSVAIEKAKQRLPHGKFEVASIYDAISARGDVVICTEVLEHLENPEKALKNILDAVKPGGVAVLTVPDGRVDYSLYHINFWSPESWRIFVNNAAGNAGVDIGQFRIRETSSYANNFAIVRKPT</sequence>
<dbReference type="InterPro" id="IPR029063">
    <property type="entry name" value="SAM-dependent_MTases_sf"/>
</dbReference>
<evidence type="ECO:0000313" key="3">
    <source>
        <dbReference type="Proteomes" id="UP001477870"/>
    </source>
</evidence>
<keyword evidence="1" id="KW-0175">Coiled coil</keyword>
<dbReference type="Pfam" id="PF13489">
    <property type="entry name" value="Methyltransf_23"/>
    <property type="match status" value="1"/>
</dbReference>
<keyword evidence="2" id="KW-0489">Methyltransferase</keyword>
<dbReference type="Proteomes" id="UP001477870">
    <property type="component" value="Unassembled WGS sequence"/>
</dbReference>
<accession>A0ABU9T7Y3</accession>
<proteinExistence type="predicted"/>
<gene>
    <name evidence="2" type="ORF">WNY59_11620</name>
</gene>
<reference evidence="2 3" key="1">
    <citation type="submission" date="2024-03" db="EMBL/GenBank/DDBJ databases">
        <title>Community enrichment and isolation of bacterial strains for fucoidan degradation.</title>
        <authorList>
            <person name="Sichert A."/>
        </authorList>
    </citation>
    <scope>NUCLEOTIDE SEQUENCE [LARGE SCALE GENOMIC DNA]</scope>
    <source>
        <strain evidence="2 3">AS62</strain>
    </source>
</reference>
<dbReference type="PANTHER" id="PTHR43861">
    <property type="entry name" value="TRANS-ACONITATE 2-METHYLTRANSFERASE-RELATED"/>
    <property type="match status" value="1"/>
</dbReference>
<evidence type="ECO:0000313" key="2">
    <source>
        <dbReference type="EMBL" id="MEM5502241.1"/>
    </source>
</evidence>
<name>A0ABU9T7Y3_9HYPH</name>
<dbReference type="GO" id="GO:0032259">
    <property type="term" value="P:methylation"/>
    <property type="evidence" value="ECO:0007669"/>
    <property type="project" value="UniProtKB-KW"/>
</dbReference>
<feature type="coiled-coil region" evidence="1">
    <location>
        <begin position="31"/>
        <end position="102"/>
    </location>
</feature>